<evidence type="ECO:0008006" key="4">
    <source>
        <dbReference type="Google" id="ProtNLM"/>
    </source>
</evidence>
<protein>
    <recommendedName>
        <fullName evidence="4">DUF799 domain-containing protein</fullName>
    </recommendedName>
</protein>
<keyword evidence="3" id="KW-1185">Reference proteome</keyword>
<reference evidence="2 3" key="1">
    <citation type="journal article" date="2019" name="Environ. Microbiol.">
        <title>Species interactions and distinct microbial communities in high Arctic permafrost affected cryosols are associated with the CH4 and CO2 gas fluxes.</title>
        <authorList>
            <person name="Altshuler I."/>
            <person name="Hamel J."/>
            <person name="Turney S."/>
            <person name="Magnuson E."/>
            <person name="Levesque R."/>
            <person name="Greer C."/>
            <person name="Whyte L.G."/>
        </authorList>
    </citation>
    <scope>NUCLEOTIDE SEQUENCE [LARGE SCALE GENOMIC DNA]</scope>
    <source>
        <strain evidence="2 3">E4</strain>
    </source>
</reference>
<proteinExistence type="predicted"/>
<comment type="caution">
    <text evidence="2">The sequence shown here is derived from an EMBL/GenBank/DDBJ whole genome shotgun (WGS) entry which is preliminary data.</text>
</comment>
<gene>
    <name evidence="2" type="ORF">EAH77_22805</name>
</gene>
<dbReference type="PROSITE" id="PS51257">
    <property type="entry name" value="PROKAR_LIPOPROTEIN"/>
    <property type="match status" value="1"/>
</dbReference>
<dbReference type="RefSeq" id="WP_140475348.1">
    <property type="nucleotide sequence ID" value="NZ_RCZD01000017.1"/>
</dbReference>
<dbReference type="EMBL" id="RCZD01000017">
    <property type="protein sequence ID" value="TPG55814.1"/>
    <property type="molecule type" value="Genomic_DNA"/>
</dbReference>
<feature type="chain" id="PRO_5021262885" description="DUF799 domain-containing protein" evidence="1">
    <location>
        <begin position="21"/>
        <end position="220"/>
    </location>
</feature>
<evidence type="ECO:0000313" key="2">
    <source>
        <dbReference type="EMBL" id="TPG55814.1"/>
    </source>
</evidence>
<name>A0A502G233_9GAMM</name>
<dbReference type="AlphaFoldDB" id="A0A502G233"/>
<dbReference type="OrthoDB" id="1014694at2"/>
<sequence length="220" mass="23519">MKRLFLLSAALITLVLTGCAKPVSYDYTAFKESKPKSILVLPPVNHSPDINASHSVSSVITMPLAEDGYYVFPVAVVDETFKQNGMTSPEDIRAVNVAKLRQIFGADAALYIDITDYGSSYKVISSDTRVTANAKLVDLRNGKLLWSGTATASSNEDQNNNNGSIIGLLVQAAVTQIANTMTDKSHDVAVLTGSRLLSAGTPNGMLYGPRSSNYGKEAAR</sequence>
<evidence type="ECO:0000256" key="1">
    <source>
        <dbReference type="SAM" id="SignalP"/>
    </source>
</evidence>
<feature type="signal peptide" evidence="1">
    <location>
        <begin position="1"/>
        <end position="20"/>
    </location>
</feature>
<dbReference type="Pfam" id="PF05643">
    <property type="entry name" value="GNA1162-like"/>
    <property type="match status" value="1"/>
</dbReference>
<organism evidence="2 3">
    <name type="scientific">Ewingella americana</name>
    <dbReference type="NCBI Taxonomy" id="41202"/>
    <lineage>
        <taxon>Bacteria</taxon>
        <taxon>Pseudomonadati</taxon>
        <taxon>Pseudomonadota</taxon>
        <taxon>Gammaproteobacteria</taxon>
        <taxon>Enterobacterales</taxon>
        <taxon>Yersiniaceae</taxon>
        <taxon>Ewingella</taxon>
    </lineage>
</organism>
<dbReference type="Gene3D" id="3.40.50.10610">
    <property type="entry name" value="ABC-type transport auxiliary lipoprotein component"/>
    <property type="match status" value="1"/>
</dbReference>
<keyword evidence="1" id="KW-0732">Signal</keyword>
<evidence type="ECO:0000313" key="3">
    <source>
        <dbReference type="Proteomes" id="UP000317663"/>
    </source>
</evidence>
<accession>A0A502G233</accession>
<dbReference type="Proteomes" id="UP000317663">
    <property type="component" value="Unassembled WGS sequence"/>
</dbReference>
<dbReference type="InterPro" id="IPR008517">
    <property type="entry name" value="GNA1162-like"/>
</dbReference>